<evidence type="ECO:0000259" key="5">
    <source>
        <dbReference type="PROSITE" id="PS51485"/>
    </source>
</evidence>
<evidence type="ECO:0000256" key="3">
    <source>
        <dbReference type="ARBA" id="ARBA00023180"/>
    </source>
</evidence>
<dbReference type="EMBL" id="BJWL01000013">
    <property type="protein sequence ID" value="GFY98794.1"/>
    <property type="molecule type" value="Genomic_DNA"/>
</dbReference>
<dbReference type="PANTHER" id="PTHR33021">
    <property type="entry name" value="BLUE COPPER PROTEIN"/>
    <property type="match status" value="1"/>
</dbReference>
<evidence type="ECO:0000256" key="1">
    <source>
        <dbReference type="ARBA" id="ARBA00022723"/>
    </source>
</evidence>
<dbReference type="SUPFAM" id="SSF49503">
    <property type="entry name" value="Cupredoxins"/>
    <property type="match status" value="1"/>
</dbReference>
<proteinExistence type="predicted"/>
<dbReference type="OrthoDB" id="1933492at2759"/>
<dbReference type="AlphaFoldDB" id="A0A7J0FJC0"/>
<feature type="compositionally biased region" description="Low complexity" evidence="4">
    <location>
        <begin position="116"/>
        <end position="127"/>
    </location>
</feature>
<keyword evidence="7" id="KW-1185">Reference proteome</keyword>
<gene>
    <name evidence="6" type="ORF">Acr_13g0001950</name>
</gene>
<feature type="domain" description="Phytocyanin" evidence="5">
    <location>
        <begin position="3"/>
        <end position="104"/>
    </location>
</feature>
<dbReference type="PROSITE" id="PS00196">
    <property type="entry name" value="COPPER_BLUE"/>
    <property type="match status" value="1"/>
</dbReference>
<evidence type="ECO:0000256" key="2">
    <source>
        <dbReference type="ARBA" id="ARBA00023008"/>
    </source>
</evidence>
<keyword evidence="2" id="KW-0186">Copper</keyword>
<dbReference type="GO" id="GO:0005886">
    <property type="term" value="C:plasma membrane"/>
    <property type="evidence" value="ECO:0007669"/>
    <property type="project" value="TreeGrafter"/>
</dbReference>
<dbReference type="InterPro" id="IPR003245">
    <property type="entry name" value="Phytocyanin_dom"/>
</dbReference>
<dbReference type="GO" id="GO:0009055">
    <property type="term" value="F:electron transfer activity"/>
    <property type="evidence" value="ECO:0007669"/>
    <property type="project" value="InterPro"/>
</dbReference>
<feature type="region of interest" description="Disordered" evidence="4">
    <location>
        <begin position="108"/>
        <end position="146"/>
    </location>
</feature>
<dbReference type="Pfam" id="PF02298">
    <property type="entry name" value="Cu_bind_like"/>
    <property type="match status" value="1"/>
</dbReference>
<keyword evidence="3" id="KW-0325">Glycoprotein</keyword>
<dbReference type="FunFam" id="2.60.40.420:FF:000003">
    <property type="entry name" value="Blue copper"/>
    <property type="match status" value="1"/>
</dbReference>
<sequence length="172" mass="18318">MGAVYKVGDSAGWTNAGHVDYKGWAASKTFHVGDIILFEYNNQFHNVIRVTHKNFNSCNTTAAYTTLNSGNDSFQIPRNGHYYFICGLPSHCQAGQRVDIRVPTTPNPCPPPPSPSGGIAPPISAPGMSPSSGIAPPVSAPGMSPRHSGASFTVNKLWWSVVVVVSIFGNAF</sequence>
<name>A0A7J0FJC0_9ERIC</name>
<evidence type="ECO:0000313" key="6">
    <source>
        <dbReference type="EMBL" id="GFY98794.1"/>
    </source>
</evidence>
<comment type="caution">
    <text evidence="6">The sequence shown here is derived from an EMBL/GenBank/DDBJ whole genome shotgun (WGS) entry which is preliminary data.</text>
</comment>
<keyword evidence="1" id="KW-0479">Metal-binding</keyword>
<dbReference type="InterPro" id="IPR028871">
    <property type="entry name" value="BlueCu_1_BS"/>
</dbReference>
<evidence type="ECO:0000256" key="4">
    <source>
        <dbReference type="SAM" id="MobiDB-lite"/>
    </source>
</evidence>
<dbReference type="Proteomes" id="UP000585474">
    <property type="component" value="Unassembled WGS sequence"/>
</dbReference>
<dbReference type="Gene3D" id="2.60.40.420">
    <property type="entry name" value="Cupredoxins - blue copper proteins"/>
    <property type="match status" value="1"/>
</dbReference>
<dbReference type="PROSITE" id="PS51485">
    <property type="entry name" value="PHYTOCYANIN"/>
    <property type="match status" value="1"/>
</dbReference>
<reference evidence="6 7" key="1">
    <citation type="submission" date="2019-07" db="EMBL/GenBank/DDBJ databases">
        <title>De Novo Assembly of kiwifruit Actinidia rufa.</title>
        <authorList>
            <person name="Sugita-Konishi S."/>
            <person name="Sato K."/>
            <person name="Mori E."/>
            <person name="Abe Y."/>
            <person name="Kisaki G."/>
            <person name="Hamano K."/>
            <person name="Suezawa K."/>
            <person name="Otani M."/>
            <person name="Fukuda T."/>
            <person name="Manabe T."/>
            <person name="Gomi K."/>
            <person name="Tabuchi M."/>
            <person name="Akimitsu K."/>
            <person name="Kataoka I."/>
        </authorList>
    </citation>
    <scope>NUCLEOTIDE SEQUENCE [LARGE SCALE GENOMIC DNA]</scope>
    <source>
        <strain evidence="7">cv. Fuchu</strain>
    </source>
</reference>
<protein>
    <recommendedName>
        <fullName evidence="5">Phytocyanin domain-containing protein</fullName>
    </recommendedName>
</protein>
<dbReference type="PANTHER" id="PTHR33021:SF235">
    <property type="entry name" value="COPPER ION BINDING _ ELECTRON CARRIER PROTEIN-RELATED"/>
    <property type="match status" value="1"/>
</dbReference>
<organism evidence="6 7">
    <name type="scientific">Actinidia rufa</name>
    <dbReference type="NCBI Taxonomy" id="165716"/>
    <lineage>
        <taxon>Eukaryota</taxon>
        <taxon>Viridiplantae</taxon>
        <taxon>Streptophyta</taxon>
        <taxon>Embryophyta</taxon>
        <taxon>Tracheophyta</taxon>
        <taxon>Spermatophyta</taxon>
        <taxon>Magnoliopsida</taxon>
        <taxon>eudicotyledons</taxon>
        <taxon>Gunneridae</taxon>
        <taxon>Pentapetalae</taxon>
        <taxon>asterids</taxon>
        <taxon>Ericales</taxon>
        <taxon>Actinidiaceae</taxon>
        <taxon>Actinidia</taxon>
    </lineage>
</organism>
<dbReference type="GO" id="GO:0046872">
    <property type="term" value="F:metal ion binding"/>
    <property type="evidence" value="ECO:0007669"/>
    <property type="project" value="UniProtKB-KW"/>
</dbReference>
<dbReference type="InterPro" id="IPR008972">
    <property type="entry name" value="Cupredoxin"/>
</dbReference>
<evidence type="ECO:0000313" key="7">
    <source>
        <dbReference type="Proteomes" id="UP000585474"/>
    </source>
</evidence>
<accession>A0A7J0FJC0</accession>
<dbReference type="InterPro" id="IPR039391">
    <property type="entry name" value="Phytocyanin-like"/>
</dbReference>